<keyword evidence="2" id="KW-1133">Transmembrane helix</keyword>
<protein>
    <submittedName>
        <fullName evidence="4">DUF58 domain-containing protein</fullName>
    </submittedName>
</protein>
<dbReference type="RefSeq" id="WP_386741268.1">
    <property type="nucleotide sequence ID" value="NZ_JBHSMG010000006.1"/>
</dbReference>
<accession>A0ABW0NW64</accession>
<keyword evidence="5" id="KW-1185">Reference proteome</keyword>
<name>A0ABW0NW64_9MICO</name>
<feature type="transmembrane region" description="Helical" evidence="2">
    <location>
        <begin position="81"/>
        <end position="101"/>
    </location>
</feature>
<feature type="region of interest" description="Disordered" evidence="1">
    <location>
        <begin position="1"/>
        <end position="50"/>
    </location>
</feature>
<feature type="compositionally biased region" description="Basic and acidic residues" evidence="1">
    <location>
        <begin position="32"/>
        <end position="48"/>
    </location>
</feature>
<feature type="compositionally biased region" description="Basic and acidic residues" evidence="1">
    <location>
        <begin position="1"/>
        <end position="17"/>
    </location>
</feature>
<evidence type="ECO:0000313" key="4">
    <source>
        <dbReference type="EMBL" id="MFC5503542.1"/>
    </source>
</evidence>
<comment type="caution">
    <text evidence="4">The sequence shown here is derived from an EMBL/GenBank/DDBJ whole genome shotgun (WGS) entry which is preliminary data.</text>
</comment>
<evidence type="ECO:0000259" key="3">
    <source>
        <dbReference type="Pfam" id="PF01882"/>
    </source>
</evidence>
<evidence type="ECO:0000256" key="2">
    <source>
        <dbReference type="SAM" id="Phobius"/>
    </source>
</evidence>
<gene>
    <name evidence="4" type="ORF">ACFPJ4_14940</name>
</gene>
<organism evidence="4 5">
    <name type="scientific">Lysinimonas soli</name>
    <dbReference type="NCBI Taxonomy" id="1074233"/>
    <lineage>
        <taxon>Bacteria</taxon>
        <taxon>Bacillati</taxon>
        <taxon>Actinomycetota</taxon>
        <taxon>Actinomycetes</taxon>
        <taxon>Micrococcales</taxon>
        <taxon>Microbacteriaceae</taxon>
        <taxon>Lysinimonas</taxon>
    </lineage>
</organism>
<reference evidence="5" key="1">
    <citation type="journal article" date="2019" name="Int. J. Syst. Evol. Microbiol.">
        <title>The Global Catalogue of Microorganisms (GCM) 10K type strain sequencing project: providing services to taxonomists for standard genome sequencing and annotation.</title>
        <authorList>
            <consortium name="The Broad Institute Genomics Platform"/>
            <consortium name="The Broad Institute Genome Sequencing Center for Infectious Disease"/>
            <person name="Wu L."/>
            <person name="Ma J."/>
        </authorList>
    </citation>
    <scope>NUCLEOTIDE SEQUENCE [LARGE SCALE GENOMIC DNA]</scope>
    <source>
        <strain evidence="5">CGMCC 4.6997</strain>
    </source>
</reference>
<feature type="transmembrane region" description="Helical" evidence="2">
    <location>
        <begin position="57"/>
        <end position="75"/>
    </location>
</feature>
<dbReference type="PANTHER" id="PTHR34351">
    <property type="entry name" value="SLR1927 PROTEIN-RELATED"/>
    <property type="match status" value="1"/>
</dbReference>
<sequence>MNDRRVRRRQAELRERAAAAVRRAPRGQTRGGDGDDSGRRAGARDPLKKAQHLRPSARGIAAILIGLLAFVVAYSTGRREILVAAGAALLLVGTGLLVVRIRRPRFEVIRLFSPPVVAAGNTVQVTLRIRNLAAGPSPHLVWNDAIPWRESSSPNELLPVGGGQSRRRVVTTGYELHPPRRGLYEIGPLVVEHEDPFGMARSTLAVGSSDRLVVVPALVDLPPGGPNLADGEGTAQLVQRRVTGNDDDLTTREYRTGDALRRVHWRASARRGELMVRQEEHRSHPDARIVLDTRLAGYPDALIDDADPWHPISTSDAFEWTVRMLASLGVHLDAAGFSVSILETASPQIDQLGERWDGGRREGFLTSLAGVRLVDVGPERLDRTHVVDAAGPVFAVLGDPEETTVDWLTRLRRAGDVGVAFLVEPRPRVVDRLSGAGWLCIPVHTWDDLGAAWVAASTEAGYVRGTH</sequence>
<keyword evidence="2" id="KW-0472">Membrane</keyword>
<dbReference type="PANTHER" id="PTHR34351:SF1">
    <property type="entry name" value="SLR1927 PROTEIN"/>
    <property type="match status" value="1"/>
</dbReference>
<feature type="domain" description="DUF58" evidence="3">
    <location>
        <begin position="251"/>
        <end position="283"/>
    </location>
</feature>
<dbReference type="Pfam" id="PF01882">
    <property type="entry name" value="DUF58"/>
    <property type="match status" value="1"/>
</dbReference>
<dbReference type="EMBL" id="JBHSMG010000006">
    <property type="protein sequence ID" value="MFC5503542.1"/>
    <property type="molecule type" value="Genomic_DNA"/>
</dbReference>
<dbReference type="Proteomes" id="UP001596039">
    <property type="component" value="Unassembled WGS sequence"/>
</dbReference>
<evidence type="ECO:0000313" key="5">
    <source>
        <dbReference type="Proteomes" id="UP001596039"/>
    </source>
</evidence>
<keyword evidence="2" id="KW-0812">Transmembrane</keyword>
<proteinExistence type="predicted"/>
<evidence type="ECO:0000256" key="1">
    <source>
        <dbReference type="SAM" id="MobiDB-lite"/>
    </source>
</evidence>
<dbReference type="InterPro" id="IPR002881">
    <property type="entry name" value="DUF58"/>
</dbReference>